<dbReference type="Gramene" id="ESR64876">
    <property type="protein sequence ID" value="ESR64876"/>
    <property type="gene ID" value="CICLE_v10010104mg"/>
</dbReference>
<protein>
    <submittedName>
        <fullName evidence="1">Uncharacterized protein</fullName>
    </submittedName>
</protein>
<dbReference type="InParanoid" id="V4UQW8"/>
<evidence type="ECO:0000313" key="2">
    <source>
        <dbReference type="Proteomes" id="UP000030687"/>
    </source>
</evidence>
<accession>V4UQW8</accession>
<dbReference type="EMBL" id="KI535697">
    <property type="protein sequence ID" value="ESR64876.1"/>
    <property type="molecule type" value="Genomic_DNA"/>
</dbReference>
<name>V4UQW8_CITCL</name>
<dbReference type="KEGG" id="cic:CICLE_v10010104mg"/>
<proteinExistence type="predicted"/>
<organism evidence="1 2">
    <name type="scientific">Citrus clementina</name>
    <name type="common">Clementine</name>
    <name type="synonym">Citrus deliciosa x Citrus sinensis</name>
    <dbReference type="NCBI Taxonomy" id="85681"/>
    <lineage>
        <taxon>Eukaryota</taxon>
        <taxon>Viridiplantae</taxon>
        <taxon>Streptophyta</taxon>
        <taxon>Embryophyta</taxon>
        <taxon>Tracheophyta</taxon>
        <taxon>Spermatophyta</taxon>
        <taxon>Magnoliopsida</taxon>
        <taxon>eudicotyledons</taxon>
        <taxon>Gunneridae</taxon>
        <taxon>Pentapetalae</taxon>
        <taxon>rosids</taxon>
        <taxon>malvids</taxon>
        <taxon>Sapindales</taxon>
        <taxon>Rutaceae</taxon>
        <taxon>Aurantioideae</taxon>
        <taxon>Citrus</taxon>
    </lineage>
</organism>
<sequence length="71" mass="8508">MISSKFLIVELQNNRIINKQNSIFAPRDEKNLKKLIDKVLVVVNICFKLILFELPRKRIDWFLRSKSKLNH</sequence>
<reference evidence="1 2" key="1">
    <citation type="submission" date="2013-10" db="EMBL/GenBank/DDBJ databases">
        <authorList>
            <consortium name="International Citrus Genome Consortium"/>
            <person name="Jenkins J."/>
            <person name="Schmutz J."/>
            <person name="Prochnik S."/>
            <person name="Rokhsar D."/>
            <person name="Gmitter F."/>
            <person name="Ollitrault P."/>
            <person name="Machado M."/>
            <person name="Talon M."/>
            <person name="Wincker P."/>
            <person name="Jaillon O."/>
            <person name="Morgante M."/>
        </authorList>
    </citation>
    <scope>NUCLEOTIDE SEQUENCE</scope>
    <source>
        <strain evidence="2">cv. Clemenules</strain>
    </source>
</reference>
<keyword evidence="2" id="KW-1185">Reference proteome</keyword>
<gene>
    <name evidence="1" type="ORF">CICLE_v10010104mg</name>
</gene>
<dbReference type="Proteomes" id="UP000030687">
    <property type="component" value="Unassembled WGS sequence"/>
</dbReference>
<evidence type="ECO:0000313" key="1">
    <source>
        <dbReference type="EMBL" id="ESR64876.1"/>
    </source>
</evidence>
<dbReference type="AlphaFoldDB" id="V4UQW8"/>